<evidence type="ECO:0000259" key="1">
    <source>
        <dbReference type="PROSITE" id="PS50878"/>
    </source>
</evidence>
<reference evidence="3" key="1">
    <citation type="submission" date="2025-08" db="UniProtKB">
        <authorList>
            <consortium name="RefSeq"/>
        </authorList>
    </citation>
    <scope>IDENTIFICATION</scope>
    <source>
        <tissue evidence="3">Entire body</tissue>
    </source>
</reference>
<dbReference type="Proteomes" id="UP000192223">
    <property type="component" value="Unplaced"/>
</dbReference>
<feature type="domain" description="Reverse transcriptase" evidence="1">
    <location>
        <begin position="76"/>
        <end position="206"/>
    </location>
</feature>
<evidence type="ECO:0000313" key="2">
    <source>
        <dbReference type="Proteomes" id="UP000192223"/>
    </source>
</evidence>
<dbReference type="OrthoDB" id="162894at2759"/>
<keyword evidence="2" id="KW-1185">Reference proteome</keyword>
<gene>
    <name evidence="3" type="primary">LOC108737538</name>
</gene>
<dbReference type="AlphaFoldDB" id="A0A7F5R618"/>
<dbReference type="CTD" id="45969"/>
<dbReference type="InterPro" id="IPR043502">
    <property type="entry name" value="DNA/RNA_pol_sf"/>
</dbReference>
<name>A0A7F5R618_AGRPL</name>
<protein>
    <submittedName>
        <fullName evidence="3">Uncharacterized protein LOC108737538 isoform X2</fullName>
    </submittedName>
</protein>
<dbReference type="GeneID" id="108737538"/>
<proteinExistence type="predicted"/>
<organism evidence="2 3">
    <name type="scientific">Agrilus planipennis</name>
    <name type="common">Emerald ash borer</name>
    <name type="synonym">Agrilus marcopoli</name>
    <dbReference type="NCBI Taxonomy" id="224129"/>
    <lineage>
        <taxon>Eukaryota</taxon>
        <taxon>Metazoa</taxon>
        <taxon>Ecdysozoa</taxon>
        <taxon>Arthropoda</taxon>
        <taxon>Hexapoda</taxon>
        <taxon>Insecta</taxon>
        <taxon>Pterygota</taxon>
        <taxon>Neoptera</taxon>
        <taxon>Endopterygota</taxon>
        <taxon>Coleoptera</taxon>
        <taxon>Polyphaga</taxon>
        <taxon>Elateriformia</taxon>
        <taxon>Buprestoidea</taxon>
        <taxon>Buprestidae</taxon>
        <taxon>Agrilinae</taxon>
        <taxon>Agrilus</taxon>
    </lineage>
</organism>
<dbReference type="InterPro" id="IPR000477">
    <property type="entry name" value="RT_dom"/>
</dbReference>
<evidence type="ECO:0000313" key="3">
    <source>
        <dbReference type="RefSeq" id="XP_025831384.1"/>
    </source>
</evidence>
<accession>A0A7F5R618</accession>
<sequence length="206" mass="23113">MYTVYVAGFLYDVKEFRGGGSANRSFYLAPATKEEIERIIQQLPNKNSSGIDGISPKTMKAILPAIKTEITELINLSITEKTFPENAKVGKTTPLYKGGKKELLTNYRPITNTSTIAKIIEKYIQKQLNKFLEQEKFFYKKQHGFRSNTSTKIAATEVINEVQEHLDKGGKAAIAFLDLQKAFDLVNHNELLKSLEAAGIRGHTLE</sequence>
<dbReference type="Pfam" id="PF00078">
    <property type="entry name" value="RVT_1"/>
    <property type="match status" value="1"/>
</dbReference>
<dbReference type="RefSeq" id="XP_025831384.1">
    <property type="nucleotide sequence ID" value="XM_025975599.1"/>
</dbReference>
<dbReference type="PROSITE" id="PS50878">
    <property type="entry name" value="RT_POL"/>
    <property type="match status" value="1"/>
</dbReference>
<dbReference type="SUPFAM" id="SSF56672">
    <property type="entry name" value="DNA/RNA polymerases"/>
    <property type="match status" value="1"/>
</dbReference>
<dbReference type="PANTHER" id="PTHR19446">
    <property type="entry name" value="REVERSE TRANSCRIPTASES"/>
    <property type="match status" value="1"/>
</dbReference>
<dbReference type="GO" id="GO:0071897">
    <property type="term" value="P:DNA biosynthetic process"/>
    <property type="evidence" value="ECO:0007669"/>
    <property type="project" value="UniProtKB-ARBA"/>
</dbReference>